<keyword evidence="3" id="KW-0294">Fucose metabolism</keyword>
<evidence type="ECO:0000256" key="1">
    <source>
        <dbReference type="ARBA" id="ARBA00022679"/>
    </source>
</evidence>
<dbReference type="Gene3D" id="3.40.50.11350">
    <property type="match status" value="1"/>
</dbReference>
<comment type="caution">
    <text evidence="7">The sequence shown here is derived from an EMBL/GenBank/DDBJ whole genome shotgun (WGS) entry which is preliminary data.</text>
</comment>
<dbReference type="Proteomes" id="UP000717515">
    <property type="component" value="Unassembled WGS sequence"/>
</dbReference>
<dbReference type="CDD" id="cd11296">
    <property type="entry name" value="O-FucT_like"/>
    <property type="match status" value="1"/>
</dbReference>
<dbReference type="SUPFAM" id="SSF53474">
    <property type="entry name" value="alpha/beta-Hydrolases"/>
    <property type="match status" value="1"/>
</dbReference>
<accession>A0A9P7ZXL4</accession>
<keyword evidence="5" id="KW-0472">Membrane</keyword>
<dbReference type="Gene3D" id="3.40.50.1820">
    <property type="entry name" value="alpha/beta hydrolase"/>
    <property type="match status" value="1"/>
</dbReference>
<name>A0A9P7ZXL4_MORAP</name>
<dbReference type="GO" id="GO:0016787">
    <property type="term" value="F:hydrolase activity"/>
    <property type="evidence" value="ECO:0007669"/>
    <property type="project" value="UniProtKB-KW"/>
</dbReference>
<dbReference type="InterPro" id="IPR029058">
    <property type="entry name" value="AB_hydrolase_fold"/>
</dbReference>
<dbReference type="Gene3D" id="3.40.50.11340">
    <property type="match status" value="1"/>
</dbReference>
<feature type="transmembrane region" description="Helical" evidence="5">
    <location>
        <begin position="31"/>
        <end position="50"/>
    </location>
</feature>
<keyword evidence="5" id="KW-0812">Transmembrane</keyword>
<evidence type="ECO:0000313" key="8">
    <source>
        <dbReference type="Proteomes" id="UP000717515"/>
    </source>
</evidence>
<evidence type="ECO:0000256" key="4">
    <source>
        <dbReference type="ARBA" id="ARBA00023277"/>
    </source>
</evidence>
<keyword evidence="4" id="KW-0119">Carbohydrate metabolism</keyword>
<keyword evidence="2" id="KW-0378">Hydrolase</keyword>
<dbReference type="GO" id="GO:0016740">
    <property type="term" value="F:transferase activity"/>
    <property type="evidence" value="ECO:0007669"/>
    <property type="project" value="UniProtKB-KW"/>
</dbReference>
<protein>
    <recommendedName>
        <fullName evidence="6">Alpha/beta hydrolase fold-3 domain-containing protein</fullName>
    </recommendedName>
</protein>
<evidence type="ECO:0000256" key="5">
    <source>
        <dbReference type="SAM" id="Phobius"/>
    </source>
</evidence>
<dbReference type="AlphaFoldDB" id="A0A9P7ZXL4"/>
<dbReference type="Pfam" id="PF07859">
    <property type="entry name" value="Abhydrolase_3"/>
    <property type="match status" value="1"/>
</dbReference>
<keyword evidence="5" id="KW-1133">Transmembrane helix</keyword>
<feature type="domain" description="Alpha/beta hydrolase fold-3" evidence="6">
    <location>
        <begin position="696"/>
        <end position="899"/>
    </location>
</feature>
<dbReference type="PANTHER" id="PTHR48081:SF31">
    <property type="entry name" value="STERYL ACETYL HYDROLASE MUG81-RELATED"/>
    <property type="match status" value="1"/>
</dbReference>
<evidence type="ECO:0000259" key="6">
    <source>
        <dbReference type="Pfam" id="PF07859"/>
    </source>
</evidence>
<gene>
    <name evidence="7" type="ORF">KVV02_007827</name>
</gene>
<dbReference type="InterPro" id="IPR050300">
    <property type="entry name" value="GDXG_lipolytic_enzyme"/>
</dbReference>
<evidence type="ECO:0000256" key="3">
    <source>
        <dbReference type="ARBA" id="ARBA00023253"/>
    </source>
</evidence>
<feature type="non-terminal residue" evidence="7">
    <location>
        <position position="1"/>
    </location>
</feature>
<keyword evidence="1" id="KW-0808">Transferase</keyword>
<evidence type="ECO:0000256" key="2">
    <source>
        <dbReference type="ARBA" id="ARBA00022801"/>
    </source>
</evidence>
<dbReference type="InterPro" id="IPR019378">
    <property type="entry name" value="GDP-Fuc_O-FucTrfase"/>
</dbReference>
<reference evidence="7" key="1">
    <citation type="submission" date="2021-07" db="EMBL/GenBank/DDBJ databases">
        <title>Draft genome of Mortierella alpina, strain LL118, isolated from an aspen leaf litter sample.</title>
        <authorList>
            <person name="Yang S."/>
            <person name="Vinatzer B.A."/>
        </authorList>
    </citation>
    <scope>NUCLEOTIDE SEQUENCE</scope>
    <source>
        <strain evidence="7">LL118</strain>
    </source>
</reference>
<dbReference type="PANTHER" id="PTHR48081">
    <property type="entry name" value="AB HYDROLASE SUPERFAMILY PROTEIN C4A8.06C"/>
    <property type="match status" value="1"/>
</dbReference>
<dbReference type="Pfam" id="PF10250">
    <property type="entry name" value="O-FucT"/>
    <property type="match status" value="1"/>
</dbReference>
<sequence length="937" mass="105588">HRGSSEIAVYTMKSIAGLGTNGLRRRLSPRALVVVAVIVFASGWTLISTFDFQVHLNSSASMPTNTKEHHQEDTIYNSASSKLPHSNETLVPLVSGLDPKTKYLSFLPFAGLTNQFIGLEVAAFAAKQLNRTLIIPPIISNIHDHENTHQRWSQFLDLPRFTELTGIQVVEWDTVRPLSHAHHQIGKDQAQWGARHKQSETEAWSQVAQNVTCQIIYGYGAPDLDVNISARYFAWHFLFRLDFVRPPAKKPETPVYDRTTVAPDNRHEDDLVVMDDLVARYRDYDDETTGRLQSQEHDLQQDYQILFLSHAFKIKDPFHSNRYWLEVGRHMHFVPQLMEYATMRVNQEVAGDKGIEVVPNNDPEEDETKATVRTSIGTGSETQSPQDLKQQEDEVEVTQTVNITAPQTRVPHIAVHLRRGDIFKKCSEKDRASCLLPFAMYEEAVERARVAAVKAGETSHLPVIVTTDTDSEDDFKKIRELGWHWLDHTKYDTKKTWGSFGPAMVDAGILAHADVFVGNGKSTMSRIAAARQESWYHRETLYPRTEPKMRRRLERPIAYTRLILYITAYILRSTVRYILGRTPEGQGLLEGYTIQILRLIMSVKVVNIAQARTLMTIANSISHIRKGTFRQSSKDQWATKVKGKGWEGFWIPFKDQLNKTKLKQDLAKKVSAADIGAGCDIVMFAIHGELCFFFVCGGMVMGDALMFLGNYRSWMKEMQKNHNLKIGVLSIEYSLSPETPYPGALNECVAAYRHLIEHMGIDPRRVVMCGDSAGGNLCLTTALKIRDAYPHIGLPAGQVLFSPWVMCPKPLKTSKDDYITNVGGHLFMEAYTQNLAKVQTSHYASPIRAPTLAGMPRMLIFIGGVETLRPSIESLVFKATAEGVDVTAILKENQAHDYALIEEIAGRKNVQEADRAIGKFVASIRDEYIGLTGHLEK</sequence>
<dbReference type="EMBL" id="JAIFTL010000271">
    <property type="protein sequence ID" value="KAG9320638.1"/>
    <property type="molecule type" value="Genomic_DNA"/>
</dbReference>
<evidence type="ECO:0000313" key="7">
    <source>
        <dbReference type="EMBL" id="KAG9320638.1"/>
    </source>
</evidence>
<dbReference type="InterPro" id="IPR013094">
    <property type="entry name" value="AB_hydrolase_3"/>
</dbReference>
<organism evidence="7 8">
    <name type="scientific">Mortierella alpina</name>
    <name type="common">Oleaginous fungus</name>
    <name type="synonym">Mortierella renispora</name>
    <dbReference type="NCBI Taxonomy" id="64518"/>
    <lineage>
        <taxon>Eukaryota</taxon>
        <taxon>Fungi</taxon>
        <taxon>Fungi incertae sedis</taxon>
        <taxon>Mucoromycota</taxon>
        <taxon>Mortierellomycotina</taxon>
        <taxon>Mortierellomycetes</taxon>
        <taxon>Mortierellales</taxon>
        <taxon>Mortierellaceae</taxon>
        <taxon>Mortierella</taxon>
    </lineage>
</organism>
<proteinExistence type="predicted"/>
<dbReference type="GO" id="GO:0006004">
    <property type="term" value="P:fucose metabolic process"/>
    <property type="evidence" value="ECO:0007669"/>
    <property type="project" value="UniProtKB-KW"/>
</dbReference>